<proteinExistence type="predicted"/>
<dbReference type="RefSeq" id="WP_234009592.1">
    <property type="nucleotide sequence ID" value="NZ_JAVRET010000086.1"/>
</dbReference>
<dbReference type="Gene3D" id="1.10.260.40">
    <property type="entry name" value="lambda repressor-like DNA-binding domains"/>
    <property type="match status" value="1"/>
</dbReference>
<dbReference type="EMBL" id="JAVRET010000086">
    <property type="protein sequence ID" value="MDT0412562.1"/>
    <property type="molecule type" value="Genomic_DNA"/>
</dbReference>
<evidence type="ECO:0000313" key="3">
    <source>
        <dbReference type="Proteomes" id="UP001183610"/>
    </source>
</evidence>
<reference evidence="3" key="1">
    <citation type="submission" date="2023-07" db="EMBL/GenBank/DDBJ databases">
        <title>30 novel species of actinomycetes from the DSMZ collection.</title>
        <authorList>
            <person name="Nouioui I."/>
        </authorList>
    </citation>
    <scope>NUCLEOTIDE SEQUENCE [LARGE SCALE GENOMIC DNA]</scope>
    <source>
        <strain evidence="3">DSM 41979</strain>
    </source>
</reference>
<dbReference type="Proteomes" id="UP001183610">
    <property type="component" value="Unassembled WGS sequence"/>
</dbReference>
<evidence type="ECO:0000259" key="1">
    <source>
        <dbReference type="PROSITE" id="PS50943"/>
    </source>
</evidence>
<protein>
    <submittedName>
        <fullName evidence="2">Helix-turn-helix transcriptional regulator</fullName>
    </submittedName>
</protein>
<dbReference type="PROSITE" id="PS50943">
    <property type="entry name" value="HTH_CROC1"/>
    <property type="match status" value="1"/>
</dbReference>
<sequence>MDTAGIGRRIAYWRERRGLTQEDFGRQMGQTRRWVQDLEGGKRQQDPRLSVLVRATEILRIRMEDMWSDAAVTNKQTGGPTSPPAEAADVIRVLYVRPEVGLVPPLSDLSRRLVFCCEAFQACHYGALGRDLAALLPLAQAAADASSPGAGEAHVLLSRTLQLTASFLHKYGSATAIQAAVVADRALAAAERSGDPVAIGAAARRVAKSLTRQAHPDAARAFAVGTAHRLAPDLERRGPVGLSTLGMLYLNAALAASGGGRTPTSVCQAAEHVAEAGEAAARLGSDMNADYTSFGPTNVGLHEVDVAVRFEDGWDALRAAETLSAEAVDGLSRERRARHLVTMARAQLLTRRKADAAVSLVKAAHLAPEEIVGRAASVALVGDVLGATARPDQGLRDLARRCGLPA</sequence>
<feature type="domain" description="HTH cro/C1-type" evidence="1">
    <location>
        <begin position="10"/>
        <end position="66"/>
    </location>
</feature>
<accession>A0ABU2R798</accession>
<name>A0ABU2R798_9ACTN</name>
<dbReference type="Pfam" id="PF13560">
    <property type="entry name" value="HTH_31"/>
    <property type="match status" value="1"/>
</dbReference>
<evidence type="ECO:0000313" key="2">
    <source>
        <dbReference type="EMBL" id="MDT0412562.1"/>
    </source>
</evidence>
<dbReference type="SUPFAM" id="SSF47413">
    <property type="entry name" value="lambda repressor-like DNA-binding domains"/>
    <property type="match status" value="1"/>
</dbReference>
<keyword evidence="3" id="KW-1185">Reference proteome</keyword>
<dbReference type="CDD" id="cd00093">
    <property type="entry name" value="HTH_XRE"/>
    <property type="match status" value="1"/>
</dbReference>
<dbReference type="SMART" id="SM00530">
    <property type="entry name" value="HTH_XRE"/>
    <property type="match status" value="1"/>
</dbReference>
<dbReference type="InterPro" id="IPR001387">
    <property type="entry name" value="Cro/C1-type_HTH"/>
</dbReference>
<comment type="caution">
    <text evidence="2">The sequence shown here is derived from an EMBL/GenBank/DDBJ whole genome shotgun (WGS) entry which is preliminary data.</text>
</comment>
<organism evidence="2 3">
    <name type="scientific">Streptomyces evansiae</name>
    <dbReference type="NCBI Taxonomy" id="3075535"/>
    <lineage>
        <taxon>Bacteria</taxon>
        <taxon>Bacillati</taxon>
        <taxon>Actinomycetota</taxon>
        <taxon>Actinomycetes</taxon>
        <taxon>Kitasatosporales</taxon>
        <taxon>Streptomycetaceae</taxon>
        <taxon>Streptomyces</taxon>
    </lineage>
</organism>
<gene>
    <name evidence="2" type="ORF">RM698_26370</name>
</gene>
<dbReference type="InterPro" id="IPR010982">
    <property type="entry name" value="Lambda_DNA-bd_dom_sf"/>
</dbReference>